<protein>
    <submittedName>
        <fullName evidence="1">HEAT repeat domain-containing protein</fullName>
    </submittedName>
</protein>
<evidence type="ECO:0000313" key="1">
    <source>
        <dbReference type="EMBL" id="TXR56423.1"/>
    </source>
</evidence>
<accession>A0A5C8ZH56</accession>
<dbReference type="OrthoDB" id="5195291at2"/>
<dbReference type="Gene3D" id="1.25.10.10">
    <property type="entry name" value="Leucine-rich Repeat Variant"/>
    <property type="match status" value="2"/>
</dbReference>
<dbReference type="Proteomes" id="UP000321234">
    <property type="component" value="Unassembled WGS sequence"/>
</dbReference>
<dbReference type="AlphaFoldDB" id="A0A5C8ZH56"/>
<organism evidence="1 2">
    <name type="scientific">Quadrisphaera setariae</name>
    <dbReference type="NCBI Taxonomy" id="2593304"/>
    <lineage>
        <taxon>Bacteria</taxon>
        <taxon>Bacillati</taxon>
        <taxon>Actinomycetota</taxon>
        <taxon>Actinomycetes</taxon>
        <taxon>Kineosporiales</taxon>
        <taxon>Kineosporiaceae</taxon>
        <taxon>Quadrisphaera</taxon>
    </lineage>
</organism>
<dbReference type="Pfam" id="PF13646">
    <property type="entry name" value="HEAT_2"/>
    <property type="match status" value="1"/>
</dbReference>
<dbReference type="EMBL" id="VKAC01000005">
    <property type="protein sequence ID" value="TXR56423.1"/>
    <property type="molecule type" value="Genomic_DNA"/>
</dbReference>
<comment type="caution">
    <text evidence="1">The sequence shown here is derived from an EMBL/GenBank/DDBJ whole genome shotgun (WGS) entry which is preliminary data.</text>
</comment>
<keyword evidence="2" id="KW-1185">Reference proteome</keyword>
<dbReference type="PANTHER" id="PTHR12697:SF5">
    <property type="entry name" value="DEOXYHYPUSINE HYDROXYLASE"/>
    <property type="match status" value="1"/>
</dbReference>
<evidence type="ECO:0000313" key="2">
    <source>
        <dbReference type="Proteomes" id="UP000321234"/>
    </source>
</evidence>
<gene>
    <name evidence="1" type="ORF">FMM08_10015</name>
</gene>
<sequence length="405" mass="40345">MTFLAVVVAGLVAVSAAVLALALAIAAARGLRARREARRRAVAEPLRPLILEVAVGEGEESAAAADDLSALDPAAWRTVEPAVLAVLGKVRGDGQRLLVELLAVRGVVTRERERLRSASAVRRAAAAELLGAAAYAPAVTELADLLHDRDAEVRLVAARALGRAGAPGAVGVLDDDATARAARALLGALAGERPAAPPDVVARSLLLLGAPAAEALRAALADPAARVRLTAAEVLGRLGASAASRDLEDLVLRDPSDEVRARAATALGRIGAPSAVSALRAATSPSSAAAVRRAAVVALGEVGDPAALRCLWTLLGDDDDHLADAAAAALLALGAPGVRVLAQVASQADGGSALAVDRAHGVVACAVLAEVLPAAGLAEVQAVEAATAARDAAARDDSALVGAGA</sequence>
<name>A0A5C8ZH56_9ACTN</name>
<dbReference type="InterPro" id="IPR011989">
    <property type="entry name" value="ARM-like"/>
</dbReference>
<dbReference type="GO" id="GO:0016491">
    <property type="term" value="F:oxidoreductase activity"/>
    <property type="evidence" value="ECO:0007669"/>
    <property type="project" value="TreeGrafter"/>
</dbReference>
<dbReference type="SMART" id="SM00567">
    <property type="entry name" value="EZ_HEAT"/>
    <property type="match status" value="5"/>
</dbReference>
<dbReference type="PANTHER" id="PTHR12697">
    <property type="entry name" value="PBS LYASE HEAT-LIKE PROTEIN"/>
    <property type="match status" value="1"/>
</dbReference>
<proteinExistence type="predicted"/>
<reference evidence="1 2" key="1">
    <citation type="submission" date="2019-07" db="EMBL/GenBank/DDBJ databases">
        <title>Quadrisphaera sp. strain DD2A genome sequencing and assembly.</title>
        <authorList>
            <person name="Kim I."/>
        </authorList>
    </citation>
    <scope>NUCLEOTIDE SEQUENCE [LARGE SCALE GENOMIC DNA]</scope>
    <source>
        <strain evidence="1 2">DD2A</strain>
    </source>
</reference>
<dbReference type="SUPFAM" id="SSF48371">
    <property type="entry name" value="ARM repeat"/>
    <property type="match status" value="1"/>
</dbReference>
<dbReference type="InterPro" id="IPR016024">
    <property type="entry name" value="ARM-type_fold"/>
</dbReference>
<dbReference type="RefSeq" id="WP_147926216.1">
    <property type="nucleotide sequence ID" value="NZ_VKAC01000005.1"/>
</dbReference>
<dbReference type="InterPro" id="IPR004155">
    <property type="entry name" value="PBS_lyase_HEAT"/>
</dbReference>